<dbReference type="RefSeq" id="WP_009050664.1">
    <property type="nucleotide sequence ID" value="NZ_CM001490.1"/>
</dbReference>
<dbReference type="EMBL" id="AHOT01000028">
    <property type="protein sequence ID" value="EIM13495.1"/>
    <property type="molecule type" value="Genomic_DNA"/>
</dbReference>
<dbReference type="GO" id="GO:0016887">
    <property type="term" value="F:ATP hydrolysis activity"/>
    <property type="evidence" value="ECO:0007669"/>
    <property type="project" value="InterPro"/>
</dbReference>
<comment type="caution">
    <text evidence="2">The sequence shown here is derived from an EMBL/GenBank/DDBJ whole genome shotgun (WGS) entry which is preliminary data.</text>
</comment>
<dbReference type="PANTHER" id="PTHR43581">
    <property type="entry name" value="ATP/GTP PHOSPHATASE"/>
    <property type="match status" value="1"/>
</dbReference>
<dbReference type="InterPro" id="IPR051396">
    <property type="entry name" value="Bact_Antivir_Def_Nuclease"/>
</dbReference>
<reference evidence="2 3" key="1">
    <citation type="journal article" date="2012" name="PLoS Genet.">
        <title>Comparative Genomics of Plant-Associated Pseudomonas spp.: Insights into Diversity and Inheritance of Traits Involved in Multitrophic Interactions.</title>
        <authorList>
            <person name="Loper J.E."/>
            <person name="Hassan K.A."/>
            <person name="Mavrodi D.V."/>
            <person name="Davis E.W.II."/>
            <person name="Lim C.K."/>
            <person name="Shaffer B.T."/>
            <person name="Elbourne L.D."/>
            <person name="Stockwell V.O."/>
            <person name="Hartney S.L."/>
            <person name="Breakwell K."/>
            <person name="Henkels M.D."/>
            <person name="Tetu S.G."/>
            <person name="Rangel L.I."/>
            <person name="Kidarsa T.A."/>
            <person name="Wilson N.L."/>
            <person name="van de Mortel J.E."/>
            <person name="Song C."/>
            <person name="Blumhagen R."/>
            <person name="Radune D."/>
            <person name="Hostetler J.B."/>
            <person name="Brinkac L.M."/>
            <person name="Durkin A.S."/>
            <person name="Kluepfel D.A."/>
            <person name="Wechter W.P."/>
            <person name="Anderson A.J."/>
            <person name="Kim Y.C."/>
            <person name="Pierson L.S.III."/>
            <person name="Pierson E.A."/>
            <person name="Lindow S.E."/>
            <person name="Kobayashi D.Y."/>
            <person name="Raaijmakers J.M."/>
            <person name="Weller D.M."/>
            <person name="Thomashow L.S."/>
            <person name="Allen A.E."/>
            <person name="Paulsen I.T."/>
        </authorList>
    </citation>
    <scope>NUCLEOTIDE SEQUENCE [LARGE SCALE GENOMIC DNA]</scope>
    <source>
        <strain evidence="2 3">O6</strain>
    </source>
</reference>
<evidence type="ECO:0000313" key="2">
    <source>
        <dbReference type="EMBL" id="EIM13495.1"/>
    </source>
</evidence>
<evidence type="ECO:0000313" key="3">
    <source>
        <dbReference type="Proteomes" id="UP000003790"/>
    </source>
</evidence>
<dbReference type="AlphaFoldDB" id="A0AB33WKA4"/>
<protein>
    <recommendedName>
        <fullName evidence="1">ATPase AAA-type core domain-containing protein</fullName>
    </recommendedName>
</protein>
<name>A0AB33WKA4_9PSED</name>
<dbReference type="GO" id="GO:0005524">
    <property type="term" value="F:ATP binding"/>
    <property type="evidence" value="ECO:0007669"/>
    <property type="project" value="InterPro"/>
</dbReference>
<gene>
    <name evidence="2" type="ORF">PchlO6_5033</name>
</gene>
<proteinExistence type="predicted"/>
<dbReference type="PANTHER" id="PTHR43581:SF2">
    <property type="entry name" value="EXCINUCLEASE ATPASE SUBUNIT"/>
    <property type="match status" value="1"/>
</dbReference>
<dbReference type="Pfam" id="PF13304">
    <property type="entry name" value="AAA_21"/>
    <property type="match status" value="1"/>
</dbReference>
<dbReference type="InterPro" id="IPR003959">
    <property type="entry name" value="ATPase_AAA_core"/>
</dbReference>
<dbReference type="Proteomes" id="UP000003790">
    <property type="component" value="Chromosome"/>
</dbReference>
<evidence type="ECO:0000259" key="1">
    <source>
        <dbReference type="Pfam" id="PF13304"/>
    </source>
</evidence>
<sequence>MSRRLTAIDFDGGMVRLTPEHESAGITNTFTVIVGKNGVGKSRLLAELTNVSVGLEYHSKVIAVSTSPFDKFPSPRRRNGVSNKIYRYVGMRSEGVYQVSSAVSLISSAAKGLLEKLSSCNGNHDLEAVFESLSFYPVVDFVLKPGYLKSGVDNYDVSRVEGSSLAIELRRLDREYGIQVDERYYDLLENLPFGRRLEVFDSMVKINEVLQHRRALELKAHFAVSLLSIDGKDADSSYVRAIIVLMDVGLMRLIDLRLQKKNFGELSLKKASSGEQCLLVLILGIAGHITDGALILIDEPEISLHPRWQEEFMILLTTSFAGYRGCQFVVATHSPQVIARLKGPGCYITSLSKRELYSAEQFHDKSADFQLAELFDAPGIMNEYISRLAFNLLAKVKYSKRMDEASHEELKRLLEFNTQLEQDDPVKELIHSVATLCETYADNK</sequence>
<feature type="domain" description="ATPase AAA-type core" evidence="1">
    <location>
        <begin position="30"/>
        <end position="338"/>
    </location>
</feature>
<organism evidence="2 3">
    <name type="scientific">Pseudomonas chlororaphis O6</name>
    <dbReference type="NCBI Taxonomy" id="1037915"/>
    <lineage>
        <taxon>Bacteria</taxon>
        <taxon>Pseudomonadati</taxon>
        <taxon>Pseudomonadota</taxon>
        <taxon>Gammaproteobacteria</taxon>
        <taxon>Pseudomonadales</taxon>
        <taxon>Pseudomonadaceae</taxon>
        <taxon>Pseudomonas</taxon>
    </lineage>
</organism>
<dbReference type="InterPro" id="IPR027417">
    <property type="entry name" value="P-loop_NTPase"/>
</dbReference>
<dbReference type="SUPFAM" id="SSF52540">
    <property type="entry name" value="P-loop containing nucleoside triphosphate hydrolases"/>
    <property type="match status" value="1"/>
</dbReference>
<dbReference type="Gene3D" id="3.40.50.300">
    <property type="entry name" value="P-loop containing nucleotide triphosphate hydrolases"/>
    <property type="match status" value="1"/>
</dbReference>
<accession>A0AB33WKA4</accession>